<organism evidence="1 2">
    <name type="scientific">Dryococelus australis</name>
    <dbReference type="NCBI Taxonomy" id="614101"/>
    <lineage>
        <taxon>Eukaryota</taxon>
        <taxon>Metazoa</taxon>
        <taxon>Ecdysozoa</taxon>
        <taxon>Arthropoda</taxon>
        <taxon>Hexapoda</taxon>
        <taxon>Insecta</taxon>
        <taxon>Pterygota</taxon>
        <taxon>Neoptera</taxon>
        <taxon>Polyneoptera</taxon>
        <taxon>Phasmatodea</taxon>
        <taxon>Verophasmatodea</taxon>
        <taxon>Anareolatae</taxon>
        <taxon>Phasmatidae</taxon>
        <taxon>Eurycanthinae</taxon>
        <taxon>Dryococelus</taxon>
    </lineage>
</organism>
<name>A0ABQ9GJ57_9NEOP</name>
<gene>
    <name evidence="1" type="ORF">PR048_025692</name>
</gene>
<keyword evidence="2" id="KW-1185">Reference proteome</keyword>
<protein>
    <submittedName>
        <fullName evidence="1">Uncharacterized protein</fullName>
    </submittedName>
</protein>
<accession>A0ABQ9GJ57</accession>
<evidence type="ECO:0000313" key="2">
    <source>
        <dbReference type="Proteomes" id="UP001159363"/>
    </source>
</evidence>
<comment type="caution">
    <text evidence="1">The sequence shown here is derived from an EMBL/GenBank/DDBJ whole genome shotgun (WGS) entry which is preliminary data.</text>
</comment>
<evidence type="ECO:0000313" key="1">
    <source>
        <dbReference type="EMBL" id="KAJ8872091.1"/>
    </source>
</evidence>
<sequence>MVNAFWKALEKCSFYREQPIAGMRADESVGTPSRPVVPLSTNCFLPRGPTLVQIASPKLQRRYYSIGSSRGMKAPPLPLWLPCLPCDRNVTIQISGIRVVDDSSAQLNAHKTQSLDSNPPSPAEWVLEARATRTRRCGKLGLWMLKKYRYIENKRQPRLFSGFKGAAVAERIACSSPTKANRVQSPAGSLTDLRTWESCRAMLLVDGFFSGISILTSFATSSLGHSLSSRRQT</sequence>
<reference evidence="1 2" key="1">
    <citation type="submission" date="2023-02" db="EMBL/GenBank/DDBJ databases">
        <title>LHISI_Scaffold_Assembly.</title>
        <authorList>
            <person name="Stuart O.P."/>
            <person name="Cleave R."/>
            <person name="Magrath M.J.L."/>
            <person name="Mikheyev A.S."/>
        </authorList>
    </citation>
    <scope>NUCLEOTIDE SEQUENCE [LARGE SCALE GENOMIC DNA]</scope>
    <source>
        <strain evidence="1">Daus_M_001</strain>
        <tissue evidence="1">Leg muscle</tissue>
    </source>
</reference>
<dbReference type="Proteomes" id="UP001159363">
    <property type="component" value="Chromosome 10"/>
</dbReference>
<proteinExistence type="predicted"/>
<dbReference type="EMBL" id="JARBHB010000011">
    <property type="protein sequence ID" value="KAJ8872091.1"/>
    <property type="molecule type" value="Genomic_DNA"/>
</dbReference>